<sequence length="107" mass="11479">MQIKLVILTICAFLAATGFALPAPQMQPASNPVPGGEIAHSAFDANGAPEDINESVGAISLDDFTDMQDEESNPDTEETLLQRSPLFSLAYIARKRIRPRPTKPAAV</sequence>
<organism evidence="3 4">
    <name type="scientific">Rhizopus azygosporus</name>
    <name type="common">Rhizopus microsporus var. azygosporus</name>
    <dbReference type="NCBI Taxonomy" id="86630"/>
    <lineage>
        <taxon>Eukaryota</taxon>
        <taxon>Fungi</taxon>
        <taxon>Fungi incertae sedis</taxon>
        <taxon>Mucoromycota</taxon>
        <taxon>Mucoromycotina</taxon>
        <taxon>Mucoromycetes</taxon>
        <taxon>Mucorales</taxon>
        <taxon>Mucorineae</taxon>
        <taxon>Rhizopodaceae</taxon>
        <taxon>Rhizopus</taxon>
    </lineage>
</organism>
<evidence type="ECO:0000256" key="2">
    <source>
        <dbReference type="SAM" id="SignalP"/>
    </source>
</evidence>
<gene>
    <name evidence="3" type="ORF">CU097_015135</name>
</gene>
<evidence type="ECO:0000313" key="3">
    <source>
        <dbReference type="EMBL" id="RCH99708.1"/>
    </source>
</evidence>
<reference evidence="3 4" key="1">
    <citation type="journal article" date="2018" name="G3 (Bethesda)">
        <title>Phylogenetic and Phylogenomic Definition of Rhizopus Species.</title>
        <authorList>
            <person name="Gryganskyi A.P."/>
            <person name="Golan J."/>
            <person name="Dolatabadi S."/>
            <person name="Mondo S."/>
            <person name="Robb S."/>
            <person name="Idnurm A."/>
            <person name="Muszewska A."/>
            <person name="Steczkiewicz K."/>
            <person name="Masonjones S."/>
            <person name="Liao H.L."/>
            <person name="Gajdeczka M.T."/>
            <person name="Anike F."/>
            <person name="Vuek A."/>
            <person name="Anishchenko I.M."/>
            <person name="Voigt K."/>
            <person name="de Hoog G.S."/>
            <person name="Smith M.E."/>
            <person name="Heitman J."/>
            <person name="Vilgalys R."/>
            <person name="Stajich J.E."/>
        </authorList>
    </citation>
    <scope>NUCLEOTIDE SEQUENCE [LARGE SCALE GENOMIC DNA]</scope>
    <source>
        <strain evidence="3 4">CBS 357.93</strain>
    </source>
</reference>
<feature type="signal peptide" evidence="2">
    <location>
        <begin position="1"/>
        <end position="20"/>
    </location>
</feature>
<dbReference type="EMBL" id="PJQL01000105">
    <property type="protein sequence ID" value="RCH99708.1"/>
    <property type="molecule type" value="Genomic_DNA"/>
</dbReference>
<keyword evidence="2" id="KW-0732">Signal</keyword>
<evidence type="ECO:0008006" key="5">
    <source>
        <dbReference type="Google" id="ProtNLM"/>
    </source>
</evidence>
<name>A0A367KC06_RHIAZ</name>
<proteinExistence type="predicted"/>
<feature type="region of interest" description="Disordered" evidence="1">
    <location>
        <begin position="24"/>
        <end position="43"/>
    </location>
</feature>
<evidence type="ECO:0000256" key="1">
    <source>
        <dbReference type="SAM" id="MobiDB-lite"/>
    </source>
</evidence>
<evidence type="ECO:0000313" key="4">
    <source>
        <dbReference type="Proteomes" id="UP000252139"/>
    </source>
</evidence>
<accession>A0A367KC06</accession>
<comment type="caution">
    <text evidence="3">The sequence shown here is derived from an EMBL/GenBank/DDBJ whole genome shotgun (WGS) entry which is preliminary data.</text>
</comment>
<dbReference type="AlphaFoldDB" id="A0A367KC06"/>
<dbReference type="Proteomes" id="UP000252139">
    <property type="component" value="Unassembled WGS sequence"/>
</dbReference>
<keyword evidence="4" id="KW-1185">Reference proteome</keyword>
<feature type="chain" id="PRO_5016644813" description="Secreted protein" evidence="2">
    <location>
        <begin position="21"/>
        <end position="107"/>
    </location>
</feature>
<protein>
    <recommendedName>
        <fullName evidence="5">Secreted protein</fullName>
    </recommendedName>
</protein>